<name>A0ABQ6IC52_9MICO</name>
<sequence>MQRIKAAPPFLAPTDGPGYAAAREAMTEAFGKAAGESGSGGSIPLLQTLHSVAPQAEFALWGPEDTALSRIHASDESVDPAEIERMIVAQALLLEKLAARG</sequence>
<comment type="caution">
    <text evidence="1">The sequence shown here is derived from an EMBL/GenBank/DDBJ whole genome shotgun (WGS) entry which is preliminary data.</text>
</comment>
<dbReference type="EMBL" id="BSUN01000001">
    <property type="protein sequence ID" value="GMA34567.1"/>
    <property type="molecule type" value="Genomic_DNA"/>
</dbReference>
<evidence type="ECO:0000313" key="2">
    <source>
        <dbReference type="Proteomes" id="UP001157125"/>
    </source>
</evidence>
<evidence type="ECO:0008006" key="3">
    <source>
        <dbReference type="Google" id="ProtNLM"/>
    </source>
</evidence>
<protein>
    <recommendedName>
        <fullName evidence="3">Acetylornithine deacetylase</fullName>
    </recommendedName>
</protein>
<organism evidence="1 2">
    <name type="scientific">Demequina litorisediminis</name>
    <dbReference type="NCBI Taxonomy" id="1849022"/>
    <lineage>
        <taxon>Bacteria</taxon>
        <taxon>Bacillati</taxon>
        <taxon>Actinomycetota</taxon>
        <taxon>Actinomycetes</taxon>
        <taxon>Micrococcales</taxon>
        <taxon>Demequinaceae</taxon>
        <taxon>Demequina</taxon>
    </lineage>
</organism>
<gene>
    <name evidence="1" type="ORF">GCM10025876_07710</name>
</gene>
<keyword evidence="2" id="KW-1185">Reference proteome</keyword>
<dbReference type="Proteomes" id="UP001157125">
    <property type="component" value="Unassembled WGS sequence"/>
</dbReference>
<proteinExistence type="predicted"/>
<evidence type="ECO:0000313" key="1">
    <source>
        <dbReference type="EMBL" id="GMA34567.1"/>
    </source>
</evidence>
<dbReference type="SUPFAM" id="SSF53187">
    <property type="entry name" value="Zn-dependent exopeptidases"/>
    <property type="match status" value="1"/>
</dbReference>
<dbReference type="Gene3D" id="3.40.630.10">
    <property type="entry name" value="Zn peptidases"/>
    <property type="match status" value="1"/>
</dbReference>
<accession>A0ABQ6IC52</accession>
<reference evidence="2" key="1">
    <citation type="journal article" date="2019" name="Int. J. Syst. Evol. Microbiol.">
        <title>The Global Catalogue of Microorganisms (GCM) 10K type strain sequencing project: providing services to taxonomists for standard genome sequencing and annotation.</title>
        <authorList>
            <consortium name="The Broad Institute Genomics Platform"/>
            <consortium name="The Broad Institute Genome Sequencing Center for Infectious Disease"/>
            <person name="Wu L."/>
            <person name="Ma J."/>
        </authorList>
    </citation>
    <scope>NUCLEOTIDE SEQUENCE [LARGE SCALE GENOMIC DNA]</scope>
    <source>
        <strain evidence="2">NBRC 112299</strain>
    </source>
</reference>